<dbReference type="SUPFAM" id="SSF47454">
    <property type="entry name" value="A DNA-binding domain in eukaryotic transcription factors"/>
    <property type="match status" value="1"/>
</dbReference>
<dbReference type="CDD" id="cd14720">
    <property type="entry name" value="bZIP_NFE2-like"/>
    <property type="match status" value="1"/>
</dbReference>
<dbReference type="InterPro" id="IPR047167">
    <property type="entry name" value="NFE2-like"/>
</dbReference>
<reference evidence="10" key="2">
    <citation type="submission" date="2017-12" db="EMBL/GenBank/DDBJ databases">
        <title>Genome sequence of the Bar-tailed Godwit (Limosa lapponica baueri).</title>
        <authorList>
            <person name="Lima N.C.B."/>
            <person name="Parody-Merino A.M."/>
            <person name="Battley P.F."/>
            <person name="Fidler A.E."/>
            <person name="Prosdocimi F."/>
        </authorList>
    </citation>
    <scope>NUCLEOTIDE SEQUENCE [LARGE SCALE GENOMIC DNA]</scope>
</reference>
<evidence type="ECO:0000256" key="2">
    <source>
        <dbReference type="ARBA" id="ARBA00023015"/>
    </source>
</evidence>
<dbReference type="InterPro" id="IPR008917">
    <property type="entry name" value="TF_DNA-bd_sf"/>
</dbReference>
<dbReference type="SUPFAM" id="SSF57959">
    <property type="entry name" value="Leucine zipper domain"/>
    <property type="match status" value="1"/>
</dbReference>
<evidence type="ECO:0000313" key="9">
    <source>
        <dbReference type="EMBL" id="PKU34709.1"/>
    </source>
</evidence>
<feature type="region of interest" description="Disordered" evidence="7">
    <location>
        <begin position="1"/>
        <end position="47"/>
    </location>
</feature>
<evidence type="ECO:0000256" key="3">
    <source>
        <dbReference type="ARBA" id="ARBA00023125"/>
    </source>
</evidence>
<organism evidence="9 10">
    <name type="scientific">Limosa lapponica baueri</name>
    <dbReference type="NCBI Taxonomy" id="1758121"/>
    <lineage>
        <taxon>Eukaryota</taxon>
        <taxon>Metazoa</taxon>
        <taxon>Chordata</taxon>
        <taxon>Craniata</taxon>
        <taxon>Vertebrata</taxon>
        <taxon>Euteleostomi</taxon>
        <taxon>Archelosauria</taxon>
        <taxon>Archosauria</taxon>
        <taxon>Dinosauria</taxon>
        <taxon>Saurischia</taxon>
        <taxon>Theropoda</taxon>
        <taxon>Coelurosauria</taxon>
        <taxon>Aves</taxon>
        <taxon>Neognathae</taxon>
        <taxon>Neoaves</taxon>
        <taxon>Charadriiformes</taxon>
        <taxon>Scolopacidae</taxon>
        <taxon>Limosa</taxon>
    </lineage>
</organism>
<dbReference type="PROSITE" id="PS50217">
    <property type="entry name" value="BZIP"/>
    <property type="match status" value="1"/>
</dbReference>
<proteinExistence type="inferred from homology"/>
<evidence type="ECO:0000256" key="6">
    <source>
        <dbReference type="ARBA" id="ARBA00023242"/>
    </source>
</evidence>
<feature type="region of interest" description="Disordered" evidence="7">
    <location>
        <begin position="130"/>
        <end position="166"/>
    </location>
</feature>
<dbReference type="SMART" id="SM00338">
    <property type="entry name" value="BRLZ"/>
    <property type="match status" value="1"/>
</dbReference>
<dbReference type="EMBL" id="KZ508867">
    <property type="protein sequence ID" value="PKU34709.1"/>
    <property type="molecule type" value="Genomic_DNA"/>
</dbReference>
<dbReference type="PANTHER" id="PTHR24411">
    <property type="entry name" value="NUCLEAR FACTOR ERYTHROID 2-RELATED FACTOR"/>
    <property type="match status" value="1"/>
</dbReference>
<name>A0A2I0TLM2_LIMLA</name>
<feature type="compositionally biased region" description="Polar residues" evidence="7">
    <location>
        <begin position="152"/>
        <end position="166"/>
    </location>
</feature>
<dbReference type="InterPro" id="IPR004827">
    <property type="entry name" value="bZIP"/>
</dbReference>
<evidence type="ECO:0000259" key="8">
    <source>
        <dbReference type="PROSITE" id="PS50217"/>
    </source>
</evidence>
<feature type="domain" description="BZIP" evidence="8">
    <location>
        <begin position="377"/>
        <end position="440"/>
    </location>
</feature>
<evidence type="ECO:0000256" key="7">
    <source>
        <dbReference type="SAM" id="MobiDB-lite"/>
    </source>
</evidence>
<feature type="compositionally biased region" description="Acidic residues" evidence="7">
    <location>
        <begin position="12"/>
        <end position="35"/>
    </location>
</feature>
<keyword evidence="4" id="KW-0010">Activator</keyword>
<evidence type="ECO:0000313" key="10">
    <source>
        <dbReference type="Proteomes" id="UP000233556"/>
    </source>
</evidence>
<comment type="similarity">
    <text evidence="1">Belongs to the bZIP family. CNC subfamily.</text>
</comment>
<dbReference type="GO" id="GO:0000981">
    <property type="term" value="F:DNA-binding transcription factor activity, RNA polymerase II-specific"/>
    <property type="evidence" value="ECO:0007669"/>
    <property type="project" value="TreeGrafter"/>
</dbReference>
<keyword evidence="3" id="KW-0238">DNA-binding</keyword>
<keyword evidence="10" id="KW-1185">Reference proteome</keyword>
<evidence type="ECO:0000256" key="1">
    <source>
        <dbReference type="ARBA" id="ARBA00008157"/>
    </source>
</evidence>
<reference evidence="10" key="1">
    <citation type="submission" date="2017-11" db="EMBL/GenBank/DDBJ databases">
        <authorList>
            <person name="Lima N.C."/>
            <person name="Parody-Merino A.M."/>
            <person name="Battley P.F."/>
            <person name="Fidler A.E."/>
            <person name="Prosdocimi F."/>
        </authorList>
    </citation>
    <scope>NUCLEOTIDE SEQUENCE [LARGE SCALE GENOMIC DNA]</scope>
</reference>
<dbReference type="Proteomes" id="UP000233556">
    <property type="component" value="Unassembled WGS sequence"/>
</dbReference>
<gene>
    <name evidence="9" type="ORF">llap_14990</name>
</gene>
<keyword evidence="6" id="KW-0539">Nucleus</keyword>
<evidence type="ECO:0000256" key="5">
    <source>
        <dbReference type="ARBA" id="ARBA00023163"/>
    </source>
</evidence>
<accession>A0A2I0TLM2</accession>
<dbReference type="AlphaFoldDB" id="A0A2I0TLM2"/>
<keyword evidence="2" id="KW-0805">Transcription regulation</keyword>
<keyword evidence="5" id="KW-0804">Transcription</keyword>
<dbReference type="GO" id="GO:0005634">
    <property type="term" value="C:nucleus"/>
    <property type="evidence" value="ECO:0007669"/>
    <property type="project" value="TreeGrafter"/>
</dbReference>
<sequence length="497" mass="55706">MPDVDLKACQEALDDSCPDQGDDQLELQEEEEEENINQVNDEKKGRRENCEKEVRENIGLITESNRSHVDSLLSLEGYLQLLSSQMENMLEASLLEDTQVATSSRGQDPSSLHCNINLTQTLRHCFSPHDATLLGTDDPTQSNSETRHLQRQESFPQSSSSITNPGSLLHGSELTVPFSAADIRNLTAHEDNFDEIKLISLALEEGFDPIEVSQLFQEPGSDSGLYLNSSHSTAFFSVCSEGAVGYSSDVQSVSPHGLGAVGGNFQEYTKYGHVEYRGDSECSREATLQQFLHNPVYNQLPSQAASTLEHHQQLWMEKSSEVKESCHNSTDTNLSSNDCCAEALRIPFSVDEIVSMPVESFNAMLAKNHLTDTQVSLLRDIRRRGKNKVAAQNCRKRKLNAILNLEEDVCNLQTQKESLKKEHSQCSRSISRLKQKLNNLYRDIFSRLRDDQGRPVNPCQYVIHCSSDGSVFIIPKHLVKSEQKQDNEKEQKQKSDG</sequence>
<dbReference type="PANTHER" id="PTHR24411:SF8">
    <property type="entry name" value="NUCLEAR FACTOR ERYTHROID 2-RELATED FACTOR 3"/>
    <property type="match status" value="1"/>
</dbReference>
<dbReference type="InterPro" id="IPR046347">
    <property type="entry name" value="bZIP_sf"/>
</dbReference>
<dbReference type="GO" id="GO:0000978">
    <property type="term" value="F:RNA polymerase II cis-regulatory region sequence-specific DNA binding"/>
    <property type="evidence" value="ECO:0007669"/>
    <property type="project" value="InterPro"/>
</dbReference>
<evidence type="ECO:0000256" key="4">
    <source>
        <dbReference type="ARBA" id="ARBA00023159"/>
    </source>
</evidence>
<dbReference type="Gene3D" id="1.10.880.10">
    <property type="entry name" value="Transcription factor, Skn-1-like, DNA-binding domain"/>
    <property type="match status" value="1"/>
</dbReference>
<dbReference type="InterPro" id="IPR004826">
    <property type="entry name" value="bZIP_Maf"/>
</dbReference>
<dbReference type="PROSITE" id="PS00036">
    <property type="entry name" value="BZIP_BASIC"/>
    <property type="match status" value="1"/>
</dbReference>
<dbReference type="Pfam" id="PF03131">
    <property type="entry name" value="bZIP_Maf"/>
    <property type="match status" value="1"/>
</dbReference>
<dbReference type="OrthoDB" id="7458135at2759"/>
<protein>
    <submittedName>
        <fullName evidence="9">Nuclear factor erythroid 2-related factor 3</fullName>
    </submittedName>
</protein>